<comment type="catalytic activity">
    <reaction evidence="1">
        <text>O-phospho-L-threonyl-[protein] + H2O = L-threonyl-[protein] + phosphate</text>
        <dbReference type="Rhea" id="RHEA:47004"/>
        <dbReference type="Rhea" id="RHEA-COMP:11060"/>
        <dbReference type="Rhea" id="RHEA-COMP:11605"/>
        <dbReference type="ChEBI" id="CHEBI:15377"/>
        <dbReference type="ChEBI" id="CHEBI:30013"/>
        <dbReference type="ChEBI" id="CHEBI:43474"/>
        <dbReference type="ChEBI" id="CHEBI:61977"/>
        <dbReference type="EC" id="3.1.3.16"/>
    </reaction>
</comment>
<dbReference type="GO" id="GO:0004722">
    <property type="term" value="F:protein serine/threonine phosphatase activity"/>
    <property type="evidence" value="ECO:0007669"/>
    <property type="project" value="UniProtKB-EC"/>
</dbReference>
<dbReference type="SMART" id="SM00156">
    <property type="entry name" value="PP2Ac"/>
    <property type="match status" value="1"/>
</dbReference>
<dbReference type="InterPro" id="IPR004843">
    <property type="entry name" value="Calcineurin-like_PHP"/>
</dbReference>
<dbReference type="AlphaFoldDB" id="A0A3R7PR77"/>
<dbReference type="EC" id="3.1.3.16" evidence="1"/>
<dbReference type="PANTHER" id="PTHR11668">
    <property type="entry name" value="SERINE/THREONINE PROTEIN PHOSPHATASE"/>
    <property type="match status" value="1"/>
</dbReference>
<dbReference type="PROSITE" id="PS00125">
    <property type="entry name" value="SER_THR_PHOSPHATASE"/>
    <property type="match status" value="1"/>
</dbReference>
<feature type="region of interest" description="Disordered" evidence="2">
    <location>
        <begin position="628"/>
        <end position="652"/>
    </location>
</feature>
<dbReference type="InterPro" id="IPR029052">
    <property type="entry name" value="Metallo-depent_PP-like"/>
</dbReference>
<dbReference type="GeneID" id="40316300"/>
<evidence type="ECO:0000313" key="4">
    <source>
        <dbReference type="EMBL" id="RNF23952.1"/>
    </source>
</evidence>
<accession>A0A3R7PR77</accession>
<dbReference type="Gene3D" id="3.60.21.10">
    <property type="match status" value="1"/>
</dbReference>
<feature type="domain" description="Serine/threonine specific protein phosphatases" evidence="3">
    <location>
        <begin position="416"/>
        <end position="421"/>
    </location>
</feature>
<protein>
    <recommendedName>
        <fullName evidence="1">Serine/threonine-protein phosphatase</fullName>
        <ecNumber evidence="1">3.1.3.16</ecNumber>
    </recommendedName>
</protein>
<keyword evidence="5" id="KW-1185">Reference proteome</keyword>
<evidence type="ECO:0000259" key="3">
    <source>
        <dbReference type="PROSITE" id="PS00125"/>
    </source>
</evidence>
<evidence type="ECO:0000313" key="5">
    <source>
        <dbReference type="Proteomes" id="UP000284403"/>
    </source>
</evidence>
<evidence type="ECO:0000256" key="1">
    <source>
        <dbReference type="RuleBase" id="RU004273"/>
    </source>
</evidence>
<dbReference type="InterPro" id="IPR050341">
    <property type="entry name" value="PP1_catalytic_subunit"/>
</dbReference>
<dbReference type="GO" id="GO:0005737">
    <property type="term" value="C:cytoplasm"/>
    <property type="evidence" value="ECO:0007669"/>
    <property type="project" value="TreeGrafter"/>
</dbReference>
<dbReference type="Pfam" id="PF00149">
    <property type="entry name" value="Metallophos"/>
    <property type="match status" value="1"/>
</dbReference>
<proteinExistence type="inferred from homology"/>
<dbReference type="CDD" id="cd00144">
    <property type="entry name" value="MPP_PPP_family"/>
    <property type="match status" value="1"/>
</dbReference>
<feature type="compositionally biased region" description="Polar residues" evidence="2">
    <location>
        <begin position="142"/>
        <end position="152"/>
    </location>
</feature>
<feature type="compositionally biased region" description="Low complexity" evidence="2">
    <location>
        <begin position="172"/>
        <end position="189"/>
    </location>
</feature>
<feature type="region of interest" description="Disordered" evidence="2">
    <location>
        <begin position="140"/>
        <end position="241"/>
    </location>
</feature>
<feature type="region of interest" description="Disordered" evidence="2">
    <location>
        <begin position="58"/>
        <end position="78"/>
    </location>
</feature>
<dbReference type="PANTHER" id="PTHR11668:SF489">
    <property type="entry name" value="SERINE_THREONINE-PROTEIN PHOSPHATASE"/>
    <property type="match status" value="1"/>
</dbReference>
<dbReference type="Proteomes" id="UP000284403">
    <property type="component" value="Unassembled WGS sequence"/>
</dbReference>
<gene>
    <name evidence="4" type="ORF">Tco025E_02689</name>
</gene>
<dbReference type="FunFam" id="3.60.21.10:FF:000058">
    <property type="entry name" value="Serine/threonine-protein phosphatase"/>
    <property type="match status" value="1"/>
</dbReference>
<organism evidence="4 5">
    <name type="scientific">Trypanosoma conorhini</name>
    <dbReference type="NCBI Taxonomy" id="83891"/>
    <lineage>
        <taxon>Eukaryota</taxon>
        <taxon>Discoba</taxon>
        <taxon>Euglenozoa</taxon>
        <taxon>Kinetoplastea</taxon>
        <taxon>Metakinetoplastina</taxon>
        <taxon>Trypanosomatida</taxon>
        <taxon>Trypanosomatidae</taxon>
        <taxon>Trypanosoma</taxon>
    </lineage>
</organism>
<dbReference type="OrthoDB" id="256429at2759"/>
<comment type="similarity">
    <text evidence="1">Belongs to the PPP phosphatase family.</text>
</comment>
<comment type="caution">
    <text evidence="4">The sequence shown here is derived from an EMBL/GenBank/DDBJ whole genome shotgun (WGS) entry which is preliminary data.</text>
</comment>
<dbReference type="PRINTS" id="PR00114">
    <property type="entry name" value="STPHPHTASE"/>
</dbReference>
<sequence>MSTSAKELQALRKEELVQWVLELQEENVSLQREVEELRRCSPRSKHLDVNSLRPLRRESGGLRCGTPTRAGAASPNGKGSTYTLSFSVMLIENGTAISVPLSSVIDKSYMRPDLRDADTPVVASSLMRDDYDAESFPRHSVGSLQMERSPSASVEEPLGRSSELRGFGGGACAAPSVASSGAGPGPSVSGSGGGRPSISFDFVPSDDANEPAPQDPASGQPPLTAQQLERGLQGQEARHRSIRHELRRLSLGRVLNKRSVSLDADALVSCQTLRTFHRQMLEGVRGLSPLSSHGNAIYHYIVKNFAVRNGCRHSPGDVEGFGRTLCSLCGEVKALLQSEPRHGSTVSPCYVFGDLHGNFLDLFYFLDNLISFQDLRYTPHRFLFLGDYVDRGDFSVEVVAYLFSMKVLAPEKVLLLRGNHEDTLVSGDISGYGNTSFRAQCRNLFGHALGEELWQRASETFAYLPLTANIDGRIFCAHGGIPRYRGGVDDRMQVLCRDDFPALETLFNVPEEESPRARMCRQMAIDTCWADPAEDEGALDKWGFGANPRGSGVILFGSAAVDQFLANYNFEYIFRAHQEKSDGLKLSKSARVFTIFSTSAYVGHENGAGVVLVADGKIRLIIKSADDCAQAGDEEEEEEDGEDGDGGTDTRQ</sequence>
<dbReference type="GO" id="GO:0005634">
    <property type="term" value="C:nucleus"/>
    <property type="evidence" value="ECO:0007669"/>
    <property type="project" value="TreeGrafter"/>
</dbReference>
<reference evidence="4 5" key="1">
    <citation type="journal article" date="2018" name="BMC Genomics">
        <title>Genomic comparison of Trypanosoma conorhini and Trypanosoma rangeli to Trypanosoma cruzi strains of high and low virulence.</title>
        <authorList>
            <person name="Bradwell K.R."/>
            <person name="Koparde V.N."/>
            <person name="Matveyev A.V."/>
            <person name="Serrano M.G."/>
            <person name="Alves J.M."/>
            <person name="Parikh H."/>
            <person name="Huang B."/>
            <person name="Lee V."/>
            <person name="Espinosa-Alvarez O."/>
            <person name="Ortiz P.A."/>
            <person name="Costa-Martins A.G."/>
            <person name="Teixeira M.M."/>
            <person name="Buck G.A."/>
        </authorList>
    </citation>
    <scope>NUCLEOTIDE SEQUENCE [LARGE SCALE GENOMIC DNA]</scope>
    <source>
        <strain evidence="4 5">025E</strain>
    </source>
</reference>
<keyword evidence="1 4" id="KW-0378">Hydrolase</keyword>
<name>A0A3R7PR77_9TRYP</name>
<dbReference type="EMBL" id="MKKU01000109">
    <property type="protein sequence ID" value="RNF23952.1"/>
    <property type="molecule type" value="Genomic_DNA"/>
</dbReference>
<dbReference type="InterPro" id="IPR006186">
    <property type="entry name" value="Ser/Thr-sp_prot-phosphatase"/>
</dbReference>
<evidence type="ECO:0000256" key="2">
    <source>
        <dbReference type="SAM" id="MobiDB-lite"/>
    </source>
</evidence>
<dbReference type="SUPFAM" id="SSF56300">
    <property type="entry name" value="Metallo-dependent phosphatases"/>
    <property type="match status" value="1"/>
</dbReference>
<feature type="compositionally biased region" description="Acidic residues" evidence="2">
    <location>
        <begin position="632"/>
        <end position="646"/>
    </location>
</feature>
<dbReference type="RefSeq" id="XP_029230300.1">
    <property type="nucleotide sequence ID" value="XM_029369613.1"/>
</dbReference>